<dbReference type="Gene3D" id="3.20.20.80">
    <property type="entry name" value="Glycosidases"/>
    <property type="match status" value="1"/>
</dbReference>
<evidence type="ECO:0000313" key="3">
    <source>
        <dbReference type="Proteomes" id="UP001549162"/>
    </source>
</evidence>
<name>A0ABV2J6M0_9FIRM</name>
<evidence type="ECO:0000259" key="1">
    <source>
        <dbReference type="PROSITE" id="PS51910"/>
    </source>
</evidence>
<organism evidence="2 3">
    <name type="scientific">Peptoniphilus olsenii</name>
    <dbReference type="NCBI Taxonomy" id="411570"/>
    <lineage>
        <taxon>Bacteria</taxon>
        <taxon>Bacillati</taxon>
        <taxon>Bacillota</taxon>
        <taxon>Tissierellia</taxon>
        <taxon>Tissierellales</taxon>
        <taxon>Peptoniphilaceae</taxon>
        <taxon>Peptoniphilus</taxon>
    </lineage>
</organism>
<dbReference type="InterPro" id="IPR029070">
    <property type="entry name" value="Chitinase_insertion_sf"/>
</dbReference>
<feature type="domain" description="GH18" evidence="1">
    <location>
        <begin position="230"/>
        <end position="543"/>
    </location>
</feature>
<keyword evidence="3" id="KW-1185">Reference proteome</keyword>
<dbReference type="PROSITE" id="PS51910">
    <property type="entry name" value="GH18_2"/>
    <property type="match status" value="1"/>
</dbReference>
<reference evidence="2 3" key="1">
    <citation type="submission" date="2024-06" db="EMBL/GenBank/DDBJ databases">
        <title>Genomic Encyclopedia of Type Strains, Phase IV (KMG-IV): sequencing the most valuable type-strain genomes for metagenomic binning, comparative biology and taxonomic classification.</title>
        <authorList>
            <person name="Goeker M."/>
        </authorList>
    </citation>
    <scope>NUCLEOTIDE SEQUENCE [LARGE SCALE GENOMIC DNA]</scope>
    <source>
        <strain evidence="2 3">DSM 21460</strain>
    </source>
</reference>
<dbReference type="InterPro" id="IPR011583">
    <property type="entry name" value="Chitinase_II/V-like_cat"/>
</dbReference>
<dbReference type="InterPro" id="IPR036582">
    <property type="entry name" value="Mao_N_sf"/>
</dbReference>
<dbReference type="PANTHER" id="PTHR46066:SF2">
    <property type="entry name" value="CHITINASE DOMAIN-CONTAINING PROTEIN 1"/>
    <property type="match status" value="1"/>
</dbReference>
<dbReference type="Gene3D" id="2.30.30.40">
    <property type="entry name" value="SH3 Domains"/>
    <property type="match status" value="1"/>
</dbReference>
<gene>
    <name evidence="2" type="ORF">ABID14_000032</name>
</gene>
<dbReference type="Gene3D" id="3.10.50.10">
    <property type="match status" value="1"/>
</dbReference>
<dbReference type="Pfam" id="PF00704">
    <property type="entry name" value="Glyco_hydro_18"/>
    <property type="match status" value="1"/>
</dbReference>
<dbReference type="SUPFAM" id="SSF51445">
    <property type="entry name" value="(Trans)glycosidases"/>
    <property type="match status" value="1"/>
</dbReference>
<dbReference type="InterPro" id="IPR012854">
    <property type="entry name" value="Cu_amine_oxidase-like_N"/>
</dbReference>
<dbReference type="Proteomes" id="UP001549162">
    <property type="component" value="Unassembled WGS sequence"/>
</dbReference>
<dbReference type="RefSeq" id="WP_354366410.1">
    <property type="nucleotide sequence ID" value="NZ_JBEPMA010000001.1"/>
</dbReference>
<dbReference type="InterPro" id="IPR017853">
    <property type="entry name" value="GH"/>
</dbReference>
<dbReference type="EMBL" id="JBEPMA010000001">
    <property type="protein sequence ID" value="MET3616412.1"/>
    <property type="molecule type" value="Genomic_DNA"/>
</dbReference>
<evidence type="ECO:0000313" key="2">
    <source>
        <dbReference type="EMBL" id="MET3616412.1"/>
    </source>
</evidence>
<dbReference type="InterPro" id="IPR001223">
    <property type="entry name" value="Glyco_hydro18_cat"/>
</dbReference>
<dbReference type="Pfam" id="PF07833">
    <property type="entry name" value="Cu_amine_oxidN1"/>
    <property type="match status" value="1"/>
</dbReference>
<proteinExistence type="predicted"/>
<dbReference type="SMART" id="SM00636">
    <property type="entry name" value="Glyco_18"/>
    <property type="match status" value="1"/>
</dbReference>
<accession>A0ABV2J6M0</accession>
<protein>
    <submittedName>
        <fullName evidence="2">Spore germination protein YaaH</fullName>
    </submittedName>
</protein>
<comment type="caution">
    <text evidence="2">The sequence shown here is derived from an EMBL/GenBank/DDBJ whole genome shotgun (WGS) entry which is preliminary data.</text>
</comment>
<dbReference type="PANTHER" id="PTHR46066">
    <property type="entry name" value="CHITINASE DOMAIN-CONTAINING PROTEIN 1 FAMILY MEMBER"/>
    <property type="match status" value="1"/>
</dbReference>
<sequence>MKKFFMGVFVLIALAALAFLFVENRGSKKVSTIYDGFAFLSEDEYVDKEDFDMIDGMIYLSLDYINKNIDKNIEFDKSKGEIIIDNEKAHKVLTLNSKEAQFNDGTVELRAPAIEKDGKILLPIESFIYDYKVRLRYNRDIQLLLLDREDIKYKKSTTKEGAVLLEDNSKRSPIIKRLKKDEPIYIYDESGKYYKVRMIEGYAGYIEKDFVNENFEEEILDSHESSQTSKPLNITWDYTYAEHSQEKVEKIQDINGLDIIIPTWFSIKNGNGDMIDRGNFDYIDRYNNLGIEVWGYLDNSFDPEITHEALSNESTRTKIVNKTLELCNKYNMKGLNIDFEHTNIDDRDFITEFVKELKEKVGNDLIISVDVTPQISSDVTKEPYDRKKLSNIADYIIVMAYDQHWSSSEEAGSVAQYKWVEGSINVLFRTIPNEKMILGVPTYSRLWKESNGKVTSKTISMSETLKLISDKNLKPVWDEESSQNYVEYSENGAVYKIWIEDAASIEKKVSLVNKYNLSGVASWRLGFETKDIWDVIEKEIQNNKNN</sequence>
<dbReference type="Gene3D" id="3.30.457.10">
    <property type="entry name" value="Copper amine oxidase-like, N-terminal domain"/>
    <property type="match status" value="1"/>
</dbReference>